<gene>
    <name evidence="10" type="ORF">FLL46_18750</name>
</gene>
<keyword evidence="3 8" id="KW-0812">Transmembrane</keyword>
<dbReference type="SUPFAM" id="SSF81324">
    <property type="entry name" value="Voltage-gated potassium channels"/>
    <property type="match status" value="1"/>
</dbReference>
<keyword evidence="4 8" id="KW-1133">Transmembrane helix</keyword>
<dbReference type="Pfam" id="PF07885">
    <property type="entry name" value="Ion_trans_2"/>
    <property type="match status" value="1"/>
</dbReference>
<evidence type="ECO:0000256" key="8">
    <source>
        <dbReference type="SAM" id="Phobius"/>
    </source>
</evidence>
<keyword evidence="6 8" id="KW-0472">Membrane</keyword>
<sequence>MAFTLTFIKLFFWITYLVSPLLLLLCFIVIVLGQWVASIEKWNRFDALYWTFITATTVGYGDIRPLKKASKVISVLIAFLGLMFTGILVAVTLNTASVAFEKHIDEKELNKLKQEFNSQLAMKESFFSSKISRPTLTNKQINN</sequence>
<name>A0A545U913_9GAMM</name>
<accession>A0A545U913</accession>
<evidence type="ECO:0000256" key="5">
    <source>
        <dbReference type="ARBA" id="ARBA00023065"/>
    </source>
</evidence>
<organism evidence="10 11">
    <name type="scientific">Aliikangiella coralliicola</name>
    <dbReference type="NCBI Taxonomy" id="2592383"/>
    <lineage>
        <taxon>Bacteria</taxon>
        <taxon>Pseudomonadati</taxon>
        <taxon>Pseudomonadota</taxon>
        <taxon>Gammaproteobacteria</taxon>
        <taxon>Oceanospirillales</taxon>
        <taxon>Pleioneaceae</taxon>
        <taxon>Aliikangiella</taxon>
    </lineage>
</organism>
<dbReference type="InterPro" id="IPR013099">
    <property type="entry name" value="K_chnl_dom"/>
</dbReference>
<dbReference type="GO" id="GO:0015271">
    <property type="term" value="F:outward rectifier potassium channel activity"/>
    <property type="evidence" value="ECO:0007669"/>
    <property type="project" value="TreeGrafter"/>
</dbReference>
<keyword evidence="5" id="KW-0406">Ion transport</keyword>
<dbReference type="Gene3D" id="1.10.287.70">
    <property type="match status" value="1"/>
</dbReference>
<keyword evidence="7 10" id="KW-0407">Ion channel</keyword>
<dbReference type="InterPro" id="IPR003280">
    <property type="entry name" value="2pore_dom_K_chnl"/>
</dbReference>
<dbReference type="PANTHER" id="PTHR11003">
    <property type="entry name" value="POTASSIUM CHANNEL, SUBFAMILY K"/>
    <property type="match status" value="1"/>
</dbReference>
<dbReference type="GO" id="GO:0022841">
    <property type="term" value="F:potassium ion leak channel activity"/>
    <property type="evidence" value="ECO:0007669"/>
    <property type="project" value="TreeGrafter"/>
</dbReference>
<feature type="transmembrane region" description="Helical" evidence="8">
    <location>
        <begin position="75"/>
        <end position="93"/>
    </location>
</feature>
<keyword evidence="2" id="KW-0813">Transport</keyword>
<dbReference type="RefSeq" id="WP_142932877.1">
    <property type="nucleotide sequence ID" value="NZ_ML660167.1"/>
</dbReference>
<dbReference type="EMBL" id="VIKS01000011">
    <property type="protein sequence ID" value="TQV85958.1"/>
    <property type="molecule type" value="Genomic_DNA"/>
</dbReference>
<proteinExistence type="predicted"/>
<reference evidence="10 11" key="1">
    <citation type="submission" date="2019-07" db="EMBL/GenBank/DDBJ databases">
        <title>Draft genome for Aliikangiella sp. M105.</title>
        <authorList>
            <person name="Wang G."/>
        </authorList>
    </citation>
    <scope>NUCLEOTIDE SEQUENCE [LARGE SCALE GENOMIC DNA]</scope>
    <source>
        <strain evidence="10 11">M105</strain>
    </source>
</reference>
<feature type="transmembrane region" description="Helical" evidence="8">
    <location>
        <begin position="12"/>
        <end position="35"/>
    </location>
</feature>
<evidence type="ECO:0000256" key="2">
    <source>
        <dbReference type="ARBA" id="ARBA00022448"/>
    </source>
</evidence>
<feature type="domain" description="Potassium channel" evidence="9">
    <location>
        <begin position="25"/>
        <end position="94"/>
    </location>
</feature>
<evidence type="ECO:0000256" key="1">
    <source>
        <dbReference type="ARBA" id="ARBA00004141"/>
    </source>
</evidence>
<evidence type="ECO:0000256" key="3">
    <source>
        <dbReference type="ARBA" id="ARBA00022692"/>
    </source>
</evidence>
<dbReference type="AlphaFoldDB" id="A0A545U913"/>
<dbReference type="GO" id="GO:0005886">
    <property type="term" value="C:plasma membrane"/>
    <property type="evidence" value="ECO:0007669"/>
    <property type="project" value="TreeGrafter"/>
</dbReference>
<comment type="caution">
    <text evidence="10">The sequence shown here is derived from an EMBL/GenBank/DDBJ whole genome shotgun (WGS) entry which is preliminary data.</text>
</comment>
<dbReference type="GO" id="GO:0030322">
    <property type="term" value="P:stabilization of membrane potential"/>
    <property type="evidence" value="ECO:0007669"/>
    <property type="project" value="TreeGrafter"/>
</dbReference>
<evidence type="ECO:0000256" key="7">
    <source>
        <dbReference type="ARBA" id="ARBA00023303"/>
    </source>
</evidence>
<dbReference type="Proteomes" id="UP000315439">
    <property type="component" value="Unassembled WGS sequence"/>
</dbReference>
<evidence type="ECO:0000259" key="9">
    <source>
        <dbReference type="Pfam" id="PF07885"/>
    </source>
</evidence>
<dbReference type="OrthoDB" id="9813518at2"/>
<comment type="subcellular location">
    <subcellularLocation>
        <location evidence="1">Membrane</location>
        <topology evidence="1">Multi-pass membrane protein</topology>
    </subcellularLocation>
</comment>
<dbReference type="PANTHER" id="PTHR11003:SF345">
    <property type="entry name" value="TWIK FAMILY OF POTASSIUM CHANNELS PROTEIN 18"/>
    <property type="match status" value="1"/>
</dbReference>
<evidence type="ECO:0000313" key="11">
    <source>
        <dbReference type="Proteomes" id="UP000315439"/>
    </source>
</evidence>
<evidence type="ECO:0000313" key="10">
    <source>
        <dbReference type="EMBL" id="TQV85958.1"/>
    </source>
</evidence>
<keyword evidence="11" id="KW-1185">Reference proteome</keyword>
<evidence type="ECO:0000256" key="4">
    <source>
        <dbReference type="ARBA" id="ARBA00022989"/>
    </source>
</evidence>
<protein>
    <submittedName>
        <fullName evidence="10">Two pore domain potassium channel family protein</fullName>
    </submittedName>
</protein>
<evidence type="ECO:0000256" key="6">
    <source>
        <dbReference type="ARBA" id="ARBA00023136"/>
    </source>
</evidence>